<dbReference type="AlphaFoldDB" id="A0A0F9EHA0"/>
<reference evidence="1" key="1">
    <citation type="journal article" date="2015" name="Nature">
        <title>Complex archaea that bridge the gap between prokaryotes and eukaryotes.</title>
        <authorList>
            <person name="Spang A."/>
            <person name="Saw J.H."/>
            <person name="Jorgensen S.L."/>
            <person name="Zaremba-Niedzwiedzka K."/>
            <person name="Martijn J."/>
            <person name="Lind A.E."/>
            <person name="van Eijk R."/>
            <person name="Schleper C."/>
            <person name="Guy L."/>
            <person name="Ettema T.J."/>
        </authorList>
    </citation>
    <scope>NUCLEOTIDE SEQUENCE</scope>
</reference>
<proteinExistence type="predicted"/>
<comment type="caution">
    <text evidence="1">The sequence shown here is derived from an EMBL/GenBank/DDBJ whole genome shotgun (WGS) entry which is preliminary data.</text>
</comment>
<dbReference type="SUPFAM" id="SSF50939">
    <property type="entry name" value="Sialidases"/>
    <property type="match status" value="1"/>
</dbReference>
<feature type="non-terminal residue" evidence="1">
    <location>
        <position position="1"/>
    </location>
</feature>
<dbReference type="EMBL" id="LAZR01024988">
    <property type="protein sequence ID" value="KKL73344.1"/>
    <property type="molecule type" value="Genomic_DNA"/>
</dbReference>
<protein>
    <recommendedName>
        <fullName evidence="2">Sortilin N-terminal domain-containing protein</fullName>
    </recommendedName>
</protein>
<organism evidence="1">
    <name type="scientific">marine sediment metagenome</name>
    <dbReference type="NCBI Taxonomy" id="412755"/>
    <lineage>
        <taxon>unclassified sequences</taxon>
        <taxon>metagenomes</taxon>
        <taxon>ecological metagenomes</taxon>
    </lineage>
</organism>
<evidence type="ECO:0000313" key="1">
    <source>
        <dbReference type="EMBL" id="KKL73344.1"/>
    </source>
</evidence>
<sequence length="157" mass="17325">IPPNLAVAGAAVGVDEDDGVFWTLDSGSTWEARNNGFTTANGAGLIWSPWWFTAFENNSSNPEDVVLWWVGTGYIRKSLDAGKNWSDITQFIDDPPNSAGDSPGPTTADVTFKQMSGDIHTLGEYFCIVEWEPAANDWRGWILRTVDNGIIWVWVTL</sequence>
<gene>
    <name evidence="1" type="ORF">LCGC14_2075860</name>
</gene>
<dbReference type="InterPro" id="IPR036278">
    <property type="entry name" value="Sialidase_sf"/>
</dbReference>
<evidence type="ECO:0008006" key="2">
    <source>
        <dbReference type="Google" id="ProtNLM"/>
    </source>
</evidence>
<accession>A0A0F9EHA0</accession>
<name>A0A0F9EHA0_9ZZZZ</name>